<dbReference type="OrthoDB" id="5917609at2759"/>
<name>A0A7T8KLU7_CALRO</name>
<reference evidence="2" key="1">
    <citation type="submission" date="2021-01" db="EMBL/GenBank/DDBJ databases">
        <title>Caligus Genome Assembly.</title>
        <authorList>
            <person name="Gallardo-Escarate C."/>
        </authorList>
    </citation>
    <scope>NUCLEOTIDE SEQUENCE [LARGE SCALE GENOMIC DNA]</scope>
</reference>
<keyword evidence="2" id="KW-1185">Reference proteome</keyword>
<evidence type="ECO:0000313" key="2">
    <source>
        <dbReference type="Proteomes" id="UP000595437"/>
    </source>
</evidence>
<dbReference type="EMBL" id="CP045891">
    <property type="protein sequence ID" value="QQP58299.1"/>
    <property type="molecule type" value="Genomic_DNA"/>
</dbReference>
<dbReference type="Proteomes" id="UP000595437">
    <property type="component" value="Chromosome 2"/>
</dbReference>
<organism evidence="1 2">
    <name type="scientific">Caligus rogercresseyi</name>
    <name type="common">Sea louse</name>
    <dbReference type="NCBI Taxonomy" id="217165"/>
    <lineage>
        <taxon>Eukaryota</taxon>
        <taxon>Metazoa</taxon>
        <taxon>Ecdysozoa</taxon>
        <taxon>Arthropoda</taxon>
        <taxon>Crustacea</taxon>
        <taxon>Multicrustacea</taxon>
        <taxon>Hexanauplia</taxon>
        <taxon>Copepoda</taxon>
        <taxon>Siphonostomatoida</taxon>
        <taxon>Caligidae</taxon>
        <taxon>Caligus</taxon>
    </lineage>
</organism>
<sequence>MRCNLKDRKRIFEPPSAIKSAFKTTKWKDFRTRLGSLDRPNPPTDLIVQSKKIKKSPMFAGAF</sequence>
<evidence type="ECO:0000313" key="1">
    <source>
        <dbReference type="EMBL" id="QQP58299.1"/>
    </source>
</evidence>
<dbReference type="AlphaFoldDB" id="A0A7T8KLU7"/>
<proteinExistence type="predicted"/>
<protein>
    <submittedName>
        <fullName evidence="1">Uncharacterized protein</fullName>
    </submittedName>
</protein>
<gene>
    <name evidence="1" type="ORF">FKW44_003566</name>
</gene>
<accession>A0A7T8KLU7</accession>